<dbReference type="SUPFAM" id="SSF53098">
    <property type="entry name" value="Ribonuclease H-like"/>
    <property type="match status" value="1"/>
</dbReference>
<proteinExistence type="predicted"/>
<feature type="non-terminal residue" evidence="1">
    <location>
        <position position="1"/>
    </location>
</feature>
<dbReference type="EMBL" id="BGPR01084104">
    <property type="protein sequence ID" value="GBL94110.1"/>
    <property type="molecule type" value="Genomic_DNA"/>
</dbReference>
<dbReference type="PANTHER" id="PTHR38681:SF1">
    <property type="entry name" value="RETROVIRUS-RELATED POL POLYPROTEIN FROM TRANSPOSON 412-LIKE PROTEIN"/>
    <property type="match status" value="1"/>
</dbReference>
<dbReference type="GO" id="GO:0003676">
    <property type="term" value="F:nucleic acid binding"/>
    <property type="evidence" value="ECO:0007669"/>
    <property type="project" value="InterPro"/>
</dbReference>
<accession>A0A4Y2BPH8</accession>
<protein>
    <recommendedName>
        <fullName evidence="3">Integrase catalytic domain-containing protein</fullName>
    </recommendedName>
</protein>
<reference evidence="1 2" key="1">
    <citation type="journal article" date="2019" name="Sci. Rep.">
        <title>Orb-weaving spider Araneus ventricosus genome elucidates the spidroin gene catalogue.</title>
        <authorList>
            <person name="Kono N."/>
            <person name="Nakamura H."/>
            <person name="Ohtoshi R."/>
            <person name="Moran D.A.P."/>
            <person name="Shinohara A."/>
            <person name="Yoshida Y."/>
            <person name="Fujiwara M."/>
            <person name="Mori M."/>
            <person name="Tomita M."/>
            <person name="Arakawa K."/>
        </authorList>
    </citation>
    <scope>NUCLEOTIDE SEQUENCE [LARGE SCALE GENOMIC DNA]</scope>
</reference>
<gene>
    <name evidence="1" type="ORF">AVEN_162633_1</name>
</gene>
<comment type="caution">
    <text evidence="1">The sequence shown here is derived from an EMBL/GenBank/DDBJ whole genome shotgun (WGS) entry which is preliminary data.</text>
</comment>
<dbReference type="PANTHER" id="PTHR38681">
    <property type="entry name" value="RETROVIRUS-RELATED POL POLYPROTEIN FROM TRANSPOSON 412-LIKE PROTEIN-RELATED"/>
    <property type="match status" value="1"/>
</dbReference>
<evidence type="ECO:0000313" key="1">
    <source>
        <dbReference type="EMBL" id="GBL94110.1"/>
    </source>
</evidence>
<dbReference type="InterPro" id="IPR012337">
    <property type="entry name" value="RNaseH-like_sf"/>
</dbReference>
<organism evidence="1 2">
    <name type="scientific">Araneus ventricosus</name>
    <name type="common">Orbweaver spider</name>
    <name type="synonym">Epeira ventricosa</name>
    <dbReference type="NCBI Taxonomy" id="182803"/>
    <lineage>
        <taxon>Eukaryota</taxon>
        <taxon>Metazoa</taxon>
        <taxon>Ecdysozoa</taxon>
        <taxon>Arthropoda</taxon>
        <taxon>Chelicerata</taxon>
        <taxon>Arachnida</taxon>
        <taxon>Araneae</taxon>
        <taxon>Araneomorphae</taxon>
        <taxon>Entelegynae</taxon>
        <taxon>Araneoidea</taxon>
        <taxon>Araneidae</taxon>
        <taxon>Araneus</taxon>
    </lineage>
</organism>
<sequence length="127" mass="14497">SQRNRTTSYHPASNGMVERFHRQLKDAVKCHCLSTLRWTSVLPSVLLGIHASLKEDLGFFPLLNYCTGSLCVFLEINNVHRPLEQPYDGSYRVLCRTDKVFILDARGQKRTVSVDRLKPAYILGDTM</sequence>
<dbReference type="AlphaFoldDB" id="A0A4Y2BPH8"/>
<name>A0A4Y2BPH8_ARAVE</name>
<dbReference type="OrthoDB" id="422540at2759"/>
<keyword evidence="2" id="KW-1185">Reference proteome</keyword>
<dbReference type="Gene3D" id="3.30.420.10">
    <property type="entry name" value="Ribonuclease H-like superfamily/Ribonuclease H"/>
    <property type="match status" value="1"/>
</dbReference>
<dbReference type="Proteomes" id="UP000499080">
    <property type="component" value="Unassembled WGS sequence"/>
</dbReference>
<dbReference type="InterPro" id="IPR036397">
    <property type="entry name" value="RNaseH_sf"/>
</dbReference>
<evidence type="ECO:0000313" key="2">
    <source>
        <dbReference type="Proteomes" id="UP000499080"/>
    </source>
</evidence>
<evidence type="ECO:0008006" key="3">
    <source>
        <dbReference type="Google" id="ProtNLM"/>
    </source>
</evidence>